<dbReference type="AlphaFoldDB" id="A0A517YSF3"/>
<keyword evidence="3 5" id="KW-0378">Hydrolase</keyword>
<evidence type="ECO:0000313" key="6">
    <source>
        <dbReference type="Proteomes" id="UP000317369"/>
    </source>
</evidence>
<protein>
    <submittedName>
        <fullName evidence="5">Thermonuclease</fullName>
        <ecNumber evidence="5">3.1.31.1</ecNumber>
    </submittedName>
</protein>
<evidence type="ECO:0000259" key="4">
    <source>
        <dbReference type="PROSITE" id="PS50830"/>
    </source>
</evidence>
<keyword evidence="2" id="KW-0255">Endonuclease</keyword>
<dbReference type="PROSITE" id="PS50830">
    <property type="entry name" value="TNASE_3"/>
    <property type="match status" value="1"/>
</dbReference>
<dbReference type="InterPro" id="IPR016071">
    <property type="entry name" value="Staphylococal_nuclease_OB-fold"/>
</dbReference>
<evidence type="ECO:0000313" key="5">
    <source>
        <dbReference type="EMBL" id="QDU33141.1"/>
    </source>
</evidence>
<keyword evidence="1" id="KW-0540">Nuclease</keyword>
<dbReference type="Proteomes" id="UP000317369">
    <property type="component" value="Chromosome"/>
</dbReference>
<dbReference type="EMBL" id="CP036425">
    <property type="protein sequence ID" value="QDU33141.1"/>
    <property type="molecule type" value="Genomic_DNA"/>
</dbReference>
<dbReference type="KEGG" id="pcor:KS4_11860"/>
<dbReference type="Pfam" id="PF00565">
    <property type="entry name" value="SNase"/>
    <property type="match status" value="1"/>
</dbReference>
<proteinExistence type="predicted"/>
<sequence length="204" mass="23943">MKRGQPNTSSITFNAYMRKRRYRRNLILILSFVIIAALSYLDHQGYLLYQPDRSSKWDGATGTVIKIIDGDTIDIRFDHIKNKQNQPVVERLRFWGIDTPETEKRRNNIIIQQAEPYADQATHLTTQLCMNQPITIRTQPFRLRGRFGRLLAYVILKDKTVLNEHLLSQGLATADDRWDHEHLHRYQQLQLGAQKEKRGLWSSD</sequence>
<keyword evidence="6" id="KW-1185">Reference proteome</keyword>
<feature type="domain" description="TNase-like" evidence="4">
    <location>
        <begin position="58"/>
        <end position="203"/>
    </location>
</feature>
<dbReference type="PANTHER" id="PTHR12302:SF3">
    <property type="entry name" value="SERINE_THREONINE-PROTEIN KINASE 31"/>
    <property type="match status" value="1"/>
</dbReference>
<evidence type="ECO:0000256" key="1">
    <source>
        <dbReference type="ARBA" id="ARBA00022722"/>
    </source>
</evidence>
<dbReference type="OrthoDB" id="4376109at2"/>
<gene>
    <name evidence="5" type="primary">nucH</name>
    <name evidence="5" type="ORF">KS4_11860</name>
</gene>
<accession>A0A517YSF3</accession>
<dbReference type="SUPFAM" id="SSF50199">
    <property type="entry name" value="Staphylococcal nuclease"/>
    <property type="match status" value="1"/>
</dbReference>
<dbReference type="PANTHER" id="PTHR12302">
    <property type="entry name" value="EBNA2 BINDING PROTEIN P100"/>
    <property type="match status" value="1"/>
</dbReference>
<dbReference type="InterPro" id="IPR035437">
    <property type="entry name" value="SNase_OB-fold_sf"/>
</dbReference>
<evidence type="ECO:0000256" key="2">
    <source>
        <dbReference type="ARBA" id="ARBA00022759"/>
    </source>
</evidence>
<dbReference type="RefSeq" id="WP_145075793.1">
    <property type="nucleotide sequence ID" value="NZ_CP036425.1"/>
</dbReference>
<dbReference type="EC" id="3.1.31.1" evidence="5"/>
<dbReference type="Gene3D" id="2.40.50.90">
    <property type="match status" value="1"/>
</dbReference>
<reference evidence="5 6" key="1">
    <citation type="submission" date="2019-02" db="EMBL/GenBank/DDBJ databases">
        <title>Deep-cultivation of Planctomycetes and their phenomic and genomic characterization uncovers novel biology.</title>
        <authorList>
            <person name="Wiegand S."/>
            <person name="Jogler M."/>
            <person name="Boedeker C."/>
            <person name="Pinto D."/>
            <person name="Vollmers J."/>
            <person name="Rivas-Marin E."/>
            <person name="Kohn T."/>
            <person name="Peeters S.H."/>
            <person name="Heuer A."/>
            <person name="Rast P."/>
            <person name="Oberbeckmann S."/>
            <person name="Bunk B."/>
            <person name="Jeske O."/>
            <person name="Meyerdierks A."/>
            <person name="Storesund J.E."/>
            <person name="Kallscheuer N."/>
            <person name="Luecker S."/>
            <person name="Lage O.M."/>
            <person name="Pohl T."/>
            <person name="Merkel B.J."/>
            <person name="Hornburger P."/>
            <person name="Mueller R.-W."/>
            <person name="Bruemmer F."/>
            <person name="Labrenz M."/>
            <person name="Spormann A.M."/>
            <person name="Op den Camp H."/>
            <person name="Overmann J."/>
            <person name="Amann R."/>
            <person name="Jetten M.S.M."/>
            <person name="Mascher T."/>
            <person name="Medema M.H."/>
            <person name="Devos D.P."/>
            <person name="Kaster A.-K."/>
            <person name="Ovreas L."/>
            <person name="Rohde M."/>
            <person name="Galperin M.Y."/>
            <person name="Jogler C."/>
        </authorList>
    </citation>
    <scope>NUCLEOTIDE SEQUENCE [LARGE SCALE GENOMIC DNA]</scope>
    <source>
        <strain evidence="5 6">KS4</strain>
    </source>
</reference>
<evidence type="ECO:0000256" key="3">
    <source>
        <dbReference type="ARBA" id="ARBA00022801"/>
    </source>
</evidence>
<dbReference type="GO" id="GO:1990599">
    <property type="term" value="F:3' overhang single-stranded DNA endodeoxyribonuclease activity"/>
    <property type="evidence" value="ECO:0007669"/>
    <property type="project" value="UniProtKB-EC"/>
</dbReference>
<organism evidence="5 6">
    <name type="scientific">Poriferisphaera corsica</name>
    <dbReference type="NCBI Taxonomy" id="2528020"/>
    <lineage>
        <taxon>Bacteria</taxon>
        <taxon>Pseudomonadati</taxon>
        <taxon>Planctomycetota</taxon>
        <taxon>Phycisphaerae</taxon>
        <taxon>Phycisphaerales</taxon>
        <taxon>Phycisphaeraceae</taxon>
        <taxon>Poriferisphaera</taxon>
    </lineage>
</organism>
<name>A0A517YSF3_9BACT</name>
<dbReference type="SMART" id="SM00318">
    <property type="entry name" value="SNc"/>
    <property type="match status" value="1"/>
</dbReference>